<dbReference type="EMBL" id="BK032513">
    <property type="protein sequence ID" value="DAF44872.1"/>
    <property type="molecule type" value="Genomic_DNA"/>
</dbReference>
<accession>A0A8S5S1U0</accession>
<sequence>MIYNYNGTKRTKCLCDCDCGTKNHLTSPDSLSRATSNTSCGCQKRNYIIKTCSRDINGQKFGRLTVLETIWNEEFPKVKCQCDCGNTVILNKNYVQSGHTQSCGCLQKETASLTNTKDWTGIVSDYGVEFISQSRKNKSGQWLWNCKCPLCNKIFEILPANIMDGSTTSCGCKIQSKGERYIKYILENNNIEYIPQYSFDDCKYKYKLKFDFALLDDKGEVFYLIEYDGKQHFEPIEFYGGEKHFEETKIRDSIKNQYCFENNIKLLRLKYDFSNEEIKEKIVNIIYP</sequence>
<protein>
    <submittedName>
        <fullName evidence="1">Restriction enzyme</fullName>
    </submittedName>
</protein>
<reference evidence="1" key="1">
    <citation type="journal article" date="2021" name="Proc. Natl. Acad. Sci. U.S.A.">
        <title>A Catalog of Tens of Thousands of Viruses from Human Metagenomes Reveals Hidden Associations with Chronic Diseases.</title>
        <authorList>
            <person name="Tisza M.J."/>
            <person name="Buck C.B."/>
        </authorList>
    </citation>
    <scope>NUCLEOTIDE SEQUENCE</scope>
    <source>
        <strain evidence="1">CtCIv11</strain>
    </source>
</reference>
<proteinExistence type="predicted"/>
<organism evidence="1">
    <name type="scientific">Siphoviridae sp. ctCIv11</name>
    <dbReference type="NCBI Taxonomy" id="2827806"/>
    <lineage>
        <taxon>Viruses</taxon>
        <taxon>Duplodnaviria</taxon>
        <taxon>Heunggongvirae</taxon>
        <taxon>Uroviricota</taxon>
        <taxon>Caudoviricetes</taxon>
    </lineage>
</organism>
<evidence type="ECO:0000313" key="1">
    <source>
        <dbReference type="EMBL" id="DAF44872.1"/>
    </source>
</evidence>
<dbReference type="Gene3D" id="3.40.960.10">
    <property type="entry name" value="VSR Endonuclease"/>
    <property type="match status" value="1"/>
</dbReference>
<name>A0A8S5S1U0_9CAUD</name>